<dbReference type="Proteomes" id="UP001056685">
    <property type="component" value="Segment"/>
</dbReference>
<gene>
    <name evidence="1" type="ORF">KABACHOK_02240</name>
</gene>
<accession>A0A9E7MQ33</accession>
<reference evidence="1" key="1">
    <citation type="submission" date="2022-05" db="EMBL/GenBank/DDBJ databases">
        <authorList>
            <person name="Friedrich I."/>
            <person name="Poehlein A."/>
            <person name="Schneider D."/>
            <person name="Hertel R."/>
            <person name="Daniel R."/>
        </authorList>
    </citation>
    <scope>NUCLEOTIDE SEQUENCE</scope>
</reference>
<name>A0A9E7MQ33_9CAUD</name>
<keyword evidence="2" id="KW-1185">Reference proteome</keyword>
<organism evidence="1 2">
    <name type="scientific">Brevundimonas phage vB_BpoS-Kabachok</name>
    <dbReference type="NCBI Taxonomy" id="2948600"/>
    <lineage>
        <taxon>Viruses</taxon>
        <taxon>Duplodnaviria</taxon>
        <taxon>Heunggongvirae</taxon>
        <taxon>Uroviricota</taxon>
        <taxon>Caudoviricetes</taxon>
        <taxon>Jeanschmidtviridae</taxon>
        <taxon>Marchewkavirus</taxon>
        <taxon>Marchewkavirus kabachok</taxon>
    </lineage>
</organism>
<protein>
    <submittedName>
        <fullName evidence="1">Uncharacterized protein</fullName>
    </submittedName>
</protein>
<proteinExistence type="predicted"/>
<evidence type="ECO:0000313" key="1">
    <source>
        <dbReference type="EMBL" id="USN14060.1"/>
    </source>
</evidence>
<evidence type="ECO:0000313" key="2">
    <source>
        <dbReference type="Proteomes" id="UP001056685"/>
    </source>
</evidence>
<sequence>MKIIQKRRRVVARTVYREERGYIGRYPTHFNILRLETRFLGLLVWTRELDREEVSIHAKIAAGCLGDSGFTSKFAPFDSRGFQPA</sequence>
<dbReference type="EMBL" id="ON529852">
    <property type="protein sequence ID" value="USN14060.1"/>
    <property type="molecule type" value="Genomic_DNA"/>
</dbReference>